<dbReference type="EMBL" id="JACEIK010004273">
    <property type="protein sequence ID" value="MCD9644890.1"/>
    <property type="molecule type" value="Genomic_DNA"/>
</dbReference>
<evidence type="ECO:0000256" key="3">
    <source>
        <dbReference type="ARBA" id="ARBA00022957"/>
    </source>
</evidence>
<gene>
    <name evidence="7" type="ORF">HAX54_033414</name>
</gene>
<sequence>MKGLRRTLPFYTALSTRISFLGPSARGAPGDPETTLTKFHPVCPGFLLPSGCQRISRLDNRSQGIIKGRASVSCCIPTLRPNVRVIAECGNWRKFMWKPLKEIAGLSQS</sequence>
<dbReference type="PANTHER" id="PTHR35515">
    <property type="entry name" value="NAD(P)H-QUINONE OXIDOREDUCTASE SUBUNIT N, CHLOROPLASTIC"/>
    <property type="match status" value="1"/>
</dbReference>
<proteinExistence type="predicted"/>
<evidence type="ECO:0000256" key="1">
    <source>
        <dbReference type="ARBA" id="ARBA00022719"/>
    </source>
</evidence>
<evidence type="ECO:0000313" key="8">
    <source>
        <dbReference type="Proteomes" id="UP000823775"/>
    </source>
</evidence>
<keyword evidence="6" id="KW-0472">Membrane</keyword>
<evidence type="ECO:0000256" key="2">
    <source>
        <dbReference type="ARBA" id="ARBA00022857"/>
    </source>
</evidence>
<evidence type="ECO:0000256" key="5">
    <source>
        <dbReference type="ARBA" id="ARBA00023027"/>
    </source>
</evidence>
<keyword evidence="2" id="KW-0521">NADP</keyword>
<evidence type="ECO:0000256" key="4">
    <source>
        <dbReference type="ARBA" id="ARBA00022967"/>
    </source>
</evidence>
<name>A0ABS8VF98_DATST</name>
<evidence type="ECO:0000313" key="7">
    <source>
        <dbReference type="EMBL" id="MCD9644890.1"/>
    </source>
</evidence>
<reference evidence="7 8" key="1">
    <citation type="journal article" date="2021" name="BMC Genomics">
        <title>Datura genome reveals duplications of psychoactive alkaloid biosynthetic genes and high mutation rate following tissue culture.</title>
        <authorList>
            <person name="Rajewski A."/>
            <person name="Carter-House D."/>
            <person name="Stajich J."/>
            <person name="Litt A."/>
        </authorList>
    </citation>
    <scope>NUCLEOTIDE SEQUENCE [LARGE SCALE GENOMIC DNA]</scope>
    <source>
        <strain evidence="7">AR-01</strain>
    </source>
</reference>
<dbReference type="PANTHER" id="PTHR35515:SF1">
    <property type="entry name" value="NAD(P)H-QUINONE OXIDOREDUCTASE SUBUNIT N, CHLOROPLASTIC"/>
    <property type="match status" value="1"/>
</dbReference>
<comment type="caution">
    <text evidence="7">The sequence shown here is derived from an EMBL/GenBank/DDBJ whole genome shotgun (WGS) entry which is preliminary data.</text>
</comment>
<organism evidence="7 8">
    <name type="scientific">Datura stramonium</name>
    <name type="common">Jimsonweed</name>
    <name type="synonym">Common thornapple</name>
    <dbReference type="NCBI Taxonomy" id="4076"/>
    <lineage>
        <taxon>Eukaryota</taxon>
        <taxon>Viridiplantae</taxon>
        <taxon>Streptophyta</taxon>
        <taxon>Embryophyta</taxon>
        <taxon>Tracheophyta</taxon>
        <taxon>Spermatophyta</taxon>
        <taxon>Magnoliopsida</taxon>
        <taxon>eudicotyledons</taxon>
        <taxon>Gunneridae</taxon>
        <taxon>Pentapetalae</taxon>
        <taxon>asterids</taxon>
        <taxon>lamiids</taxon>
        <taxon>Solanales</taxon>
        <taxon>Solanaceae</taxon>
        <taxon>Solanoideae</taxon>
        <taxon>Datureae</taxon>
        <taxon>Datura</taxon>
    </lineage>
</organism>
<keyword evidence="4" id="KW-1278">Translocase</keyword>
<accession>A0ABS8VF98</accession>
<protein>
    <submittedName>
        <fullName evidence="7">Uncharacterized protein</fullName>
    </submittedName>
</protein>
<dbReference type="Proteomes" id="UP000823775">
    <property type="component" value="Unassembled WGS sequence"/>
</dbReference>
<keyword evidence="5" id="KW-0520">NAD</keyword>
<keyword evidence="8" id="KW-1185">Reference proteome</keyword>
<evidence type="ECO:0000256" key="6">
    <source>
        <dbReference type="ARBA" id="ARBA00023136"/>
    </source>
</evidence>
<keyword evidence="3" id="KW-0618">Plastoquinone</keyword>
<dbReference type="InterPro" id="IPR020874">
    <property type="entry name" value="NAD(P)H-quinone_OxRdtase_su_N"/>
</dbReference>
<keyword evidence="1" id="KW-0874">Quinone</keyword>